<feature type="transmembrane region" description="Helical" evidence="8">
    <location>
        <begin position="796"/>
        <end position="814"/>
    </location>
</feature>
<dbReference type="PANTHER" id="PTHR30224">
    <property type="entry name" value="ELECTRON TRANSPORT PROTEIN"/>
    <property type="match status" value="1"/>
</dbReference>
<evidence type="ECO:0000259" key="9">
    <source>
        <dbReference type="PROSITE" id="PS50045"/>
    </source>
</evidence>
<feature type="transmembrane region" description="Helical" evidence="8">
    <location>
        <begin position="765"/>
        <end position="784"/>
    </location>
</feature>
<name>A0A1Y1ICH9_KLENI</name>
<comment type="subcellular location">
    <subcellularLocation>
        <location evidence="1">Cell membrane</location>
    </subcellularLocation>
</comment>
<keyword evidence="7" id="KW-0804">Transcription</keyword>
<feature type="transmembrane region" description="Helical" evidence="8">
    <location>
        <begin position="635"/>
        <end position="653"/>
    </location>
</feature>
<keyword evidence="8" id="KW-0812">Transmembrane</keyword>
<dbReference type="InterPro" id="IPR017900">
    <property type="entry name" value="4Fe4S_Fe_S_CS"/>
</dbReference>
<evidence type="ECO:0000256" key="4">
    <source>
        <dbReference type="ARBA" id="ARBA00022840"/>
    </source>
</evidence>
<keyword evidence="12" id="KW-1185">Reference proteome</keyword>
<accession>A0A1Y1ICH9</accession>
<evidence type="ECO:0000256" key="2">
    <source>
        <dbReference type="ARBA" id="ARBA00022475"/>
    </source>
</evidence>
<evidence type="ECO:0000256" key="1">
    <source>
        <dbReference type="ARBA" id="ARBA00004236"/>
    </source>
</evidence>
<dbReference type="GO" id="GO:0005524">
    <property type="term" value="F:ATP binding"/>
    <property type="evidence" value="ECO:0007669"/>
    <property type="project" value="InterPro"/>
</dbReference>
<dbReference type="STRING" id="105231.A0A1Y1ICH9"/>
<evidence type="ECO:0000256" key="7">
    <source>
        <dbReference type="ARBA" id="ARBA00023163"/>
    </source>
</evidence>
<evidence type="ECO:0000256" key="8">
    <source>
        <dbReference type="SAM" id="Phobius"/>
    </source>
</evidence>
<dbReference type="EMBL" id="DF237318">
    <property type="protein sequence ID" value="GAQ87672.1"/>
    <property type="molecule type" value="Genomic_DNA"/>
</dbReference>
<keyword evidence="3" id="KW-0547">Nucleotide-binding</keyword>
<organism evidence="11 12">
    <name type="scientific">Klebsormidium nitens</name>
    <name type="common">Green alga</name>
    <name type="synonym">Ulothrix nitens</name>
    <dbReference type="NCBI Taxonomy" id="105231"/>
    <lineage>
        <taxon>Eukaryota</taxon>
        <taxon>Viridiplantae</taxon>
        <taxon>Streptophyta</taxon>
        <taxon>Klebsormidiophyceae</taxon>
        <taxon>Klebsormidiales</taxon>
        <taxon>Klebsormidiaceae</taxon>
        <taxon>Klebsormidium</taxon>
    </lineage>
</organism>
<evidence type="ECO:0000256" key="5">
    <source>
        <dbReference type="ARBA" id="ARBA00023015"/>
    </source>
</evidence>
<dbReference type="Pfam" id="PF25601">
    <property type="entry name" value="AAA_lid_14"/>
    <property type="match status" value="1"/>
</dbReference>
<reference evidence="11 12" key="1">
    <citation type="journal article" date="2014" name="Nat. Commun.">
        <title>Klebsormidium flaccidum genome reveals primary factors for plant terrestrial adaptation.</title>
        <authorList>
            <person name="Hori K."/>
            <person name="Maruyama F."/>
            <person name="Fujisawa T."/>
            <person name="Togashi T."/>
            <person name="Yamamoto N."/>
            <person name="Seo M."/>
            <person name="Sato S."/>
            <person name="Yamada T."/>
            <person name="Mori H."/>
            <person name="Tajima N."/>
            <person name="Moriyama T."/>
            <person name="Ikeuchi M."/>
            <person name="Watanabe M."/>
            <person name="Wada H."/>
            <person name="Kobayashi K."/>
            <person name="Saito M."/>
            <person name="Masuda T."/>
            <person name="Sasaki-Sekimoto Y."/>
            <person name="Mashiguchi K."/>
            <person name="Awai K."/>
            <person name="Shimojima M."/>
            <person name="Masuda S."/>
            <person name="Iwai M."/>
            <person name="Nobusawa T."/>
            <person name="Narise T."/>
            <person name="Kondo S."/>
            <person name="Saito H."/>
            <person name="Sato R."/>
            <person name="Murakawa M."/>
            <person name="Ihara Y."/>
            <person name="Oshima-Yamada Y."/>
            <person name="Ohtaka K."/>
            <person name="Satoh M."/>
            <person name="Sonobe K."/>
            <person name="Ishii M."/>
            <person name="Ohtani R."/>
            <person name="Kanamori-Sato M."/>
            <person name="Honoki R."/>
            <person name="Miyazaki D."/>
            <person name="Mochizuki H."/>
            <person name="Umetsu J."/>
            <person name="Higashi K."/>
            <person name="Shibata D."/>
            <person name="Kamiya Y."/>
            <person name="Sato N."/>
            <person name="Nakamura Y."/>
            <person name="Tabata S."/>
            <person name="Ida S."/>
            <person name="Kurokawa K."/>
            <person name="Ohta H."/>
        </authorList>
    </citation>
    <scope>NUCLEOTIDE SEQUENCE [LARGE SCALE GENOMIC DNA]</scope>
    <source>
        <strain evidence="11 12">NIES-2285</strain>
    </source>
</reference>
<evidence type="ECO:0000313" key="12">
    <source>
        <dbReference type="Proteomes" id="UP000054558"/>
    </source>
</evidence>
<gene>
    <name evidence="11" type="ORF">KFL_003690030</name>
</gene>
<dbReference type="Pfam" id="PF00158">
    <property type="entry name" value="Sigma54_activat"/>
    <property type="match status" value="1"/>
</dbReference>
<protein>
    <submittedName>
        <fullName evidence="11">Uncharacterized protein</fullName>
    </submittedName>
</protein>
<dbReference type="PROSITE" id="PS51379">
    <property type="entry name" value="4FE4S_FER_2"/>
    <property type="match status" value="1"/>
</dbReference>
<dbReference type="InterPro" id="IPR025944">
    <property type="entry name" value="Sigma_54_int_dom_CS"/>
</dbReference>
<feature type="domain" description="Sigma-54 factor interaction" evidence="9">
    <location>
        <begin position="123"/>
        <end position="346"/>
    </location>
</feature>
<dbReference type="OMA" id="WWWPLIL"/>
<evidence type="ECO:0000256" key="6">
    <source>
        <dbReference type="ARBA" id="ARBA00023136"/>
    </source>
</evidence>
<sequence>MATTRILTAASNKLLCTSAIACGGKTSGVLESCVFCPSSLQSEKLSQHLPPLFKSDFCSCQPQKSFQPSKVAGRRVSQTLPKKVNSALSGQADVGDQHPDVQDEAARQHALRPHLVNCPRRGVIGNSRYAVRLRKEIVQAAKDKNRSPVLFFGEPGLEKDGYAALVHFGTPNRSKNMVRLDCHRLGRSAVELFGSRARPGLLHWLGDGTLLLDNVLQAHPVFLQNLVDLLRTGTYRPASSTRLEAWAQPDEGVTMEPVRHSQARIILTAEGTVPALEHLVTVIKVPPIRVRPSDIPPLTAYFLRQYCAQHGARPIVPTSEALRALETSPFPGNVRELQAVLERAAQNMADGETRLTADVLWNTAKQGHDPFRLDLLKAYPPLRSFLRSDFWPREINFGFTTYVFAATVALLLFGPQDREHNVALTVFWAYWWPVLFLIYPFLGRVWCSVCPFMIYGELVQKWRLGTGAKLLQWPRETAETWGPWFLVSLFGAILVWEDVWHLSSHAALSAGLLLLITSGAVICSAVFERRLWCRYLCPIGGMNGLFAKMSMTEVRARQGVCTATCQTYHCYKGGPAEPPEGLSTGGCPVHSHPAQLPDNKNCVLCMDCLKACPHTSVEFNLRPPGVDLWTGHKPATSEVTLMFMLLGGVYLHRAPHLMSQLGLEPLLLDSKPIHVGIALALLSLPGFVAFGVDSATRFYSETRRAVKPAPFLHLAYGYLPLVWSATLAHYLFLFLVEGGTLLPVTAATVGFEDLGLPSFVADSSVVGFLQGSVLMAGAGLSLALTRKLGKRPWSALWPQCTTIVAFTAELWALIL</sequence>
<dbReference type="InterPro" id="IPR002078">
    <property type="entry name" value="Sigma_54_int"/>
</dbReference>
<dbReference type="GO" id="GO:0006355">
    <property type="term" value="P:regulation of DNA-templated transcription"/>
    <property type="evidence" value="ECO:0007669"/>
    <property type="project" value="InterPro"/>
</dbReference>
<feature type="domain" description="4Fe-4S ferredoxin-type" evidence="10">
    <location>
        <begin position="592"/>
        <end position="622"/>
    </location>
</feature>
<dbReference type="InterPro" id="IPR058031">
    <property type="entry name" value="AAA_lid_NorR"/>
</dbReference>
<dbReference type="PROSITE" id="PS00688">
    <property type="entry name" value="SIGMA54_INTERACT_3"/>
    <property type="match status" value="1"/>
</dbReference>
<dbReference type="InterPro" id="IPR017896">
    <property type="entry name" value="4Fe4S_Fe-S-bd"/>
</dbReference>
<dbReference type="PROSITE" id="PS50045">
    <property type="entry name" value="SIGMA54_INTERACT_4"/>
    <property type="match status" value="1"/>
</dbReference>
<dbReference type="InterPro" id="IPR052378">
    <property type="entry name" value="NosR_regulator"/>
</dbReference>
<feature type="transmembrane region" description="Helical" evidence="8">
    <location>
        <begin position="713"/>
        <end position="736"/>
    </location>
</feature>
<keyword evidence="2" id="KW-1003">Cell membrane</keyword>
<keyword evidence="8" id="KW-1133">Transmembrane helix</keyword>
<evidence type="ECO:0000259" key="10">
    <source>
        <dbReference type="PROSITE" id="PS51379"/>
    </source>
</evidence>
<feature type="transmembrane region" description="Helical" evidence="8">
    <location>
        <begin position="395"/>
        <end position="414"/>
    </location>
</feature>
<keyword evidence="5" id="KW-0805">Transcription regulation</keyword>
<dbReference type="SUPFAM" id="SSF54862">
    <property type="entry name" value="4Fe-4S ferredoxins"/>
    <property type="match status" value="1"/>
</dbReference>
<dbReference type="SUPFAM" id="SSF52540">
    <property type="entry name" value="P-loop containing nucleoside triphosphate hydrolases"/>
    <property type="match status" value="1"/>
</dbReference>
<dbReference type="OrthoDB" id="531141at2759"/>
<keyword evidence="6 8" id="KW-0472">Membrane</keyword>
<dbReference type="Pfam" id="PF12801">
    <property type="entry name" value="Fer4_5"/>
    <property type="match status" value="2"/>
</dbReference>
<dbReference type="AlphaFoldDB" id="A0A1Y1ICH9"/>
<dbReference type="PROSITE" id="PS00198">
    <property type="entry name" value="4FE4S_FER_1"/>
    <property type="match status" value="1"/>
</dbReference>
<dbReference type="PANTHER" id="PTHR30224:SF4">
    <property type="entry name" value="ELECTRON TRANSPORT PROTEIN YCCM-RELATED"/>
    <property type="match status" value="1"/>
</dbReference>
<evidence type="ECO:0000256" key="3">
    <source>
        <dbReference type="ARBA" id="ARBA00022741"/>
    </source>
</evidence>
<keyword evidence="4" id="KW-0067">ATP-binding</keyword>
<dbReference type="Gene3D" id="3.40.50.300">
    <property type="entry name" value="P-loop containing nucleotide triphosphate hydrolases"/>
    <property type="match status" value="1"/>
</dbReference>
<dbReference type="InterPro" id="IPR027417">
    <property type="entry name" value="P-loop_NTPase"/>
</dbReference>
<dbReference type="Gene3D" id="1.10.8.60">
    <property type="match status" value="1"/>
</dbReference>
<dbReference type="GO" id="GO:0005886">
    <property type="term" value="C:plasma membrane"/>
    <property type="evidence" value="ECO:0007669"/>
    <property type="project" value="UniProtKB-SubCell"/>
</dbReference>
<feature type="transmembrane region" description="Helical" evidence="8">
    <location>
        <begin position="508"/>
        <end position="527"/>
    </location>
</feature>
<dbReference type="Proteomes" id="UP000054558">
    <property type="component" value="Unassembled WGS sequence"/>
</dbReference>
<evidence type="ECO:0000313" key="11">
    <source>
        <dbReference type="EMBL" id="GAQ87672.1"/>
    </source>
</evidence>
<feature type="transmembrane region" description="Helical" evidence="8">
    <location>
        <begin position="673"/>
        <end position="692"/>
    </location>
</feature>
<proteinExistence type="predicted"/>